<dbReference type="Proteomes" id="UP000001514">
    <property type="component" value="Unassembled WGS sequence"/>
</dbReference>
<dbReference type="InParanoid" id="D8RR42"/>
<evidence type="ECO:0000256" key="9">
    <source>
        <dbReference type="SAM" id="MobiDB-lite"/>
    </source>
</evidence>
<dbReference type="InterPro" id="IPR025313">
    <property type="entry name" value="SPB4-like_CTE"/>
</dbReference>
<dbReference type="OMA" id="MPNEKEY"/>
<dbReference type="InterPro" id="IPR000629">
    <property type="entry name" value="RNA-helicase_DEAD-box_CS"/>
</dbReference>
<name>D8RR42_SELML</name>
<keyword evidence="5 8" id="KW-0694">RNA-binding</keyword>
<comment type="domain">
    <text evidence="8">The Q motif is unique to and characteristic of the DEAD box family of RNA helicases and controls ATP binding and hydrolysis.</text>
</comment>
<dbReference type="Gramene" id="EFJ25181">
    <property type="protein sequence ID" value="EFJ25181"/>
    <property type="gene ID" value="SELMODRAFT_99934"/>
</dbReference>
<evidence type="ECO:0000256" key="1">
    <source>
        <dbReference type="ARBA" id="ARBA00022741"/>
    </source>
</evidence>
<evidence type="ECO:0000256" key="8">
    <source>
        <dbReference type="RuleBase" id="RU365068"/>
    </source>
</evidence>
<dbReference type="KEGG" id="smo:SELMODRAFT_99934"/>
<dbReference type="SMART" id="SM00490">
    <property type="entry name" value="HELICc"/>
    <property type="match status" value="1"/>
</dbReference>
<protein>
    <recommendedName>
        <fullName evidence="8">ATP-dependent RNA helicase</fullName>
        <ecNumber evidence="8">3.6.4.13</ecNumber>
    </recommendedName>
</protein>
<accession>D8RR42</accession>
<feature type="domain" description="Helicase ATP-binding" evidence="10">
    <location>
        <begin position="32"/>
        <end position="193"/>
    </location>
</feature>
<comment type="catalytic activity">
    <reaction evidence="8">
        <text>ATP + H2O = ADP + phosphate + H(+)</text>
        <dbReference type="Rhea" id="RHEA:13065"/>
        <dbReference type="ChEBI" id="CHEBI:15377"/>
        <dbReference type="ChEBI" id="CHEBI:15378"/>
        <dbReference type="ChEBI" id="CHEBI:30616"/>
        <dbReference type="ChEBI" id="CHEBI:43474"/>
        <dbReference type="ChEBI" id="CHEBI:456216"/>
        <dbReference type="EC" id="3.6.4.13"/>
    </reaction>
</comment>
<evidence type="ECO:0000259" key="12">
    <source>
        <dbReference type="PROSITE" id="PS51195"/>
    </source>
</evidence>
<comment type="similarity">
    <text evidence="7">Belongs to the DEAD box helicase family.</text>
</comment>
<gene>
    <name evidence="13" type="ORF">SELMODRAFT_99934</name>
</gene>
<dbReference type="AlphaFoldDB" id="D8RR42"/>
<evidence type="ECO:0000256" key="4">
    <source>
        <dbReference type="ARBA" id="ARBA00022840"/>
    </source>
</evidence>
<feature type="compositionally biased region" description="Basic and acidic residues" evidence="9">
    <location>
        <begin position="475"/>
        <end position="488"/>
    </location>
</feature>
<dbReference type="GO" id="GO:0003723">
    <property type="term" value="F:RNA binding"/>
    <property type="evidence" value="ECO:0007669"/>
    <property type="project" value="UniProtKB-UniRule"/>
</dbReference>
<feature type="domain" description="DEAD-box RNA helicase Q" evidence="12">
    <location>
        <begin position="1"/>
        <end position="29"/>
    </location>
</feature>
<dbReference type="EMBL" id="GL377587">
    <property type="protein sequence ID" value="EFJ25181.1"/>
    <property type="molecule type" value="Genomic_DNA"/>
</dbReference>
<feature type="compositionally biased region" description="Basic and acidic residues" evidence="9">
    <location>
        <begin position="495"/>
        <end position="507"/>
    </location>
</feature>
<dbReference type="InterPro" id="IPR014001">
    <property type="entry name" value="Helicase_ATP-bd"/>
</dbReference>
<dbReference type="Pfam" id="PF00271">
    <property type="entry name" value="Helicase_C"/>
    <property type="match status" value="1"/>
</dbReference>
<dbReference type="GO" id="GO:0005730">
    <property type="term" value="C:nucleolus"/>
    <property type="evidence" value="ECO:0000318"/>
    <property type="project" value="GO_Central"/>
</dbReference>
<evidence type="ECO:0000256" key="3">
    <source>
        <dbReference type="ARBA" id="ARBA00022806"/>
    </source>
</evidence>
<dbReference type="SMART" id="SM00487">
    <property type="entry name" value="DEXDc"/>
    <property type="match status" value="1"/>
</dbReference>
<dbReference type="GO" id="GO:0016887">
    <property type="term" value="F:ATP hydrolysis activity"/>
    <property type="evidence" value="ECO:0007669"/>
    <property type="project" value="RHEA"/>
</dbReference>
<dbReference type="GO" id="GO:0003724">
    <property type="term" value="F:RNA helicase activity"/>
    <property type="evidence" value="ECO:0007669"/>
    <property type="project" value="UniProtKB-EC"/>
</dbReference>
<organism evidence="14">
    <name type="scientific">Selaginella moellendorffii</name>
    <name type="common">Spikemoss</name>
    <dbReference type="NCBI Taxonomy" id="88036"/>
    <lineage>
        <taxon>Eukaryota</taxon>
        <taxon>Viridiplantae</taxon>
        <taxon>Streptophyta</taxon>
        <taxon>Embryophyta</taxon>
        <taxon>Tracheophyta</taxon>
        <taxon>Lycopodiopsida</taxon>
        <taxon>Selaginellales</taxon>
        <taxon>Selaginellaceae</taxon>
        <taxon>Selaginella</taxon>
    </lineage>
</organism>
<dbReference type="InterPro" id="IPR027417">
    <property type="entry name" value="P-loop_NTPase"/>
</dbReference>
<dbReference type="PANTHER" id="PTHR24031">
    <property type="entry name" value="RNA HELICASE"/>
    <property type="match status" value="1"/>
</dbReference>
<dbReference type="CDD" id="cd18787">
    <property type="entry name" value="SF2_C_DEAD"/>
    <property type="match status" value="1"/>
</dbReference>
<feature type="short sequence motif" description="Q motif" evidence="6">
    <location>
        <begin position="1"/>
        <end position="29"/>
    </location>
</feature>
<keyword evidence="14" id="KW-1185">Reference proteome</keyword>
<evidence type="ECO:0000313" key="14">
    <source>
        <dbReference type="Proteomes" id="UP000001514"/>
    </source>
</evidence>
<dbReference type="HOGENOM" id="CLU_003041_26_4_1"/>
<evidence type="ECO:0000256" key="2">
    <source>
        <dbReference type="ARBA" id="ARBA00022801"/>
    </source>
</evidence>
<reference evidence="13 14" key="1">
    <citation type="journal article" date="2011" name="Science">
        <title>The Selaginella genome identifies genetic changes associated with the evolution of vascular plants.</title>
        <authorList>
            <person name="Banks J.A."/>
            <person name="Nishiyama T."/>
            <person name="Hasebe M."/>
            <person name="Bowman J.L."/>
            <person name="Gribskov M."/>
            <person name="dePamphilis C."/>
            <person name="Albert V.A."/>
            <person name="Aono N."/>
            <person name="Aoyama T."/>
            <person name="Ambrose B.A."/>
            <person name="Ashton N.W."/>
            <person name="Axtell M.J."/>
            <person name="Barker E."/>
            <person name="Barker M.S."/>
            <person name="Bennetzen J.L."/>
            <person name="Bonawitz N.D."/>
            <person name="Chapple C."/>
            <person name="Cheng C."/>
            <person name="Correa L.G."/>
            <person name="Dacre M."/>
            <person name="DeBarry J."/>
            <person name="Dreyer I."/>
            <person name="Elias M."/>
            <person name="Engstrom E.M."/>
            <person name="Estelle M."/>
            <person name="Feng L."/>
            <person name="Finet C."/>
            <person name="Floyd S.K."/>
            <person name="Frommer W.B."/>
            <person name="Fujita T."/>
            <person name="Gramzow L."/>
            <person name="Gutensohn M."/>
            <person name="Harholt J."/>
            <person name="Hattori M."/>
            <person name="Heyl A."/>
            <person name="Hirai T."/>
            <person name="Hiwatashi Y."/>
            <person name="Ishikawa M."/>
            <person name="Iwata M."/>
            <person name="Karol K.G."/>
            <person name="Koehler B."/>
            <person name="Kolukisaoglu U."/>
            <person name="Kubo M."/>
            <person name="Kurata T."/>
            <person name="Lalonde S."/>
            <person name="Li K."/>
            <person name="Li Y."/>
            <person name="Litt A."/>
            <person name="Lyons E."/>
            <person name="Manning G."/>
            <person name="Maruyama T."/>
            <person name="Michael T.P."/>
            <person name="Mikami K."/>
            <person name="Miyazaki S."/>
            <person name="Morinaga S."/>
            <person name="Murata T."/>
            <person name="Mueller-Roeber B."/>
            <person name="Nelson D.R."/>
            <person name="Obara M."/>
            <person name="Oguri Y."/>
            <person name="Olmstead R.G."/>
            <person name="Onodera N."/>
            <person name="Petersen B.L."/>
            <person name="Pils B."/>
            <person name="Prigge M."/>
            <person name="Rensing S.A."/>
            <person name="Riano-Pachon D.M."/>
            <person name="Roberts A.W."/>
            <person name="Sato Y."/>
            <person name="Scheller H.V."/>
            <person name="Schulz B."/>
            <person name="Schulz C."/>
            <person name="Shakirov E.V."/>
            <person name="Shibagaki N."/>
            <person name="Shinohara N."/>
            <person name="Shippen D.E."/>
            <person name="Soerensen I."/>
            <person name="Sotooka R."/>
            <person name="Sugimoto N."/>
            <person name="Sugita M."/>
            <person name="Sumikawa N."/>
            <person name="Tanurdzic M."/>
            <person name="Theissen G."/>
            <person name="Ulvskov P."/>
            <person name="Wakazuki S."/>
            <person name="Weng J.K."/>
            <person name="Willats W.W."/>
            <person name="Wipf D."/>
            <person name="Wolf P.G."/>
            <person name="Yang L."/>
            <person name="Zimmer A.D."/>
            <person name="Zhu Q."/>
            <person name="Mitros T."/>
            <person name="Hellsten U."/>
            <person name="Loque D."/>
            <person name="Otillar R."/>
            <person name="Salamov A."/>
            <person name="Schmutz J."/>
            <person name="Shapiro H."/>
            <person name="Lindquist E."/>
            <person name="Lucas S."/>
            <person name="Rokhsar D."/>
            <person name="Grigoriev I.V."/>
        </authorList>
    </citation>
    <scope>NUCLEOTIDE SEQUENCE [LARGE SCALE GENOMIC DNA]</scope>
</reference>
<evidence type="ECO:0000259" key="10">
    <source>
        <dbReference type="PROSITE" id="PS51192"/>
    </source>
</evidence>
<dbReference type="SUPFAM" id="SSF52540">
    <property type="entry name" value="P-loop containing nucleoside triphosphate hydrolases"/>
    <property type="match status" value="1"/>
</dbReference>
<feature type="compositionally biased region" description="Basic and acidic residues" evidence="9">
    <location>
        <begin position="520"/>
        <end position="532"/>
    </location>
</feature>
<feature type="region of interest" description="Disordered" evidence="9">
    <location>
        <begin position="475"/>
        <end position="539"/>
    </location>
</feature>
<evidence type="ECO:0000256" key="5">
    <source>
        <dbReference type="ARBA" id="ARBA00022884"/>
    </source>
</evidence>
<comment type="function">
    <text evidence="8">RNA helicase.</text>
</comment>
<keyword evidence="4 7" id="KW-0067">ATP-binding</keyword>
<dbReference type="PROSITE" id="PS51195">
    <property type="entry name" value="Q_MOTIF"/>
    <property type="match status" value="1"/>
</dbReference>
<keyword evidence="2 7" id="KW-0378">Hydrolase</keyword>
<dbReference type="EC" id="3.6.4.13" evidence="8"/>
<dbReference type="eggNOG" id="KOG0345">
    <property type="taxonomic scope" value="Eukaryota"/>
</dbReference>
<dbReference type="InterPro" id="IPR001650">
    <property type="entry name" value="Helicase_C-like"/>
</dbReference>
<dbReference type="InterPro" id="IPR011545">
    <property type="entry name" value="DEAD/DEAH_box_helicase_dom"/>
</dbReference>
<evidence type="ECO:0000256" key="7">
    <source>
        <dbReference type="RuleBase" id="RU000492"/>
    </source>
</evidence>
<dbReference type="GO" id="GO:0005524">
    <property type="term" value="F:ATP binding"/>
    <property type="evidence" value="ECO:0007669"/>
    <property type="project" value="UniProtKB-UniRule"/>
</dbReference>
<evidence type="ECO:0000259" key="11">
    <source>
        <dbReference type="PROSITE" id="PS51194"/>
    </source>
</evidence>
<proteinExistence type="inferred from homology"/>
<dbReference type="PROSITE" id="PS51192">
    <property type="entry name" value="HELICASE_ATP_BIND_1"/>
    <property type="match status" value="1"/>
</dbReference>
<dbReference type="STRING" id="88036.D8RR42"/>
<keyword evidence="3 7" id="KW-0347">Helicase</keyword>
<keyword evidence="1 7" id="KW-0547">Nucleotide-binding</keyword>
<dbReference type="Gene3D" id="3.40.50.300">
    <property type="entry name" value="P-loop containing nucleotide triphosphate hydrolases"/>
    <property type="match status" value="2"/>
</dbReference>
<feature type="domain" description="Helicase C-terminal" evidence="11">
    <location>
        <begin position="241"/>
        <end position="396"/>
    </location>
</feature>
<dbReference type="PROSITE" id="PS00039">
    <property type="entry name" value="DEAD_ATP_HELICASE"/>
    <property type="match status" value="1"/>
</dbReference>
<evidence type="ECO:0000256" key="6">
    <source>
        <dbReference type="PROSITE-ProRule" id="PRU00552"/>
    </source>
</evidence>
<dbReference type="InterPro" id="IPR014014">
    <property type="entry name" value="RNA_helicase_DEAD_Q_motif"/>
</dbReference>
<dbReference type="SMART" id="SM01178">
    <property type="entry name" value="DUF4217"/>
    <property type="match status" value="1"/>
</dbReference>
<evidence type="ECO:0000313" key="13">
    <source>
        <dbReference type="EMBL" id="EFJ25181.1"/>
    </source>
</evidence>
<dbReference type="Pfam" id="PF13959">
    <property type="entry name" value="CTE_SPB4"/>
    <property type="match status" value="1"/>
</dbReference>
<dbReference type="PROSITE" id="PS51194">
    <property type="entry name" value="HELICASE_CTER"/>
    <property type="match status" value="1"/>
</dbReference>
<sequence>MRFEDLALSAETLAVLRGNGFYDLTPVQERIIPQLCRGQDALVCAVTGSGKTLAFVVPIVEILRKHSASFHPGQVGAIVVAPTRELASQIFDVSRPFFAGLNEFDPVLLVGGADVSLDVSSIEKCPRAKFLVGTPGRLLDIMQRCSSHLDFSSLKVLILDEADRLLEMGHDHRVSEIISLLPGQRITGLFSATETKELAVKAGVRQEYSFQTKKQTPSTLSSTNSDFSQYLISDADEKSSQLAQFLLEHKSKKTIVYFMTCASVDYWGTVLQKVDIMKNVSIVVLHGKMKQKSRENALQRFTDMPSGVLFCTDVAARGLDIPGVDWIVQYDPPQDPNTFVHRVGRTARIGRVGHSVVFLLPKEDTYVGFLRIRNVPVEERNKPEAMDIIPMLRAAAESDRDVMEKGLKAFVSYFRAYKEHHCNYIFQWKKLQLGKIAMGFGLLQLPSMPELKRGIFTSQHFVPVEGIDFSAIKYRDKSREKQRQRELKAAPSRRSKPEKSSKQDKKIAAVKRIPGKKRSLRDMEELSEDYRQWKKQRQK</sequence>
<dbReference type="Pfam" id="PF00270">
    <property type="entry name" value="DEAD"/>
    <property type="match status" value="1"/>
</dbReference>